<reference evidence="1 2" key="1">
    <citation type="submission" date="2020-02" db="EMBL/GenBank/DDBJ databases">
        <title>Genomic and physiological characterization of two novel Nitrospinaceae genera.</title>
        <authorList>
            <person name="Mueller A.J."/>
            <person name="Jung M.-Y."/>
            <person name="Strachan C.R."/>
            <person name="Herbold C.W."/>
            <person name="Kirkegaard R.H."/>
            <person name="Daims H."/>
        </authorList>
    </citation>
    <scope>NUCLEOTIDE SEQUENCE [LARGE SCALE GENOMIC DNA]</scope>
    <source>
        <strain evidence="1">EB</strain>
    </source>
</reference>
<proteinExistence type="predicted"/>
<accession>A0A7T0BTA0</accession>
<dbReference type="AlphaFoldDB" id="A0A7T0BTA0"/>
<dbReference type="KEGG" id="nli:G3M70_00980"/>
<dbReference type="Proteomes" id="UP000594688">
    <property type="component" value="Chromosome"/>
</dbReference>
<name>A0A7T0BTA0_9BACT</name>
<evidence type="ECO:0000313" key="1">
    <source>
        <dbReference type="EMBL" id="QPJ60536.1"/>
    </source>
</evidence>
<sequence length="223" mass="25473">MKELFDLMREYAAEVHPAPAEELPHPELGKSLGLFHVCLLETDLARDEIPGMPSVNASPDKLEPNHLSRFVVGFLPFNSVSTPEETNQVLFDVYSFINWLDKKNIPHGWAELDFSLKVRELLEAQKRCLELSHYLDEESGRILEDPPAITHTMADVFQVVNIDEKFVTLKGLHHEDTVRIGLPGEIVKWVRPHDHMDLVLGDTSERWVLLEAGQVFPEFESDK</sequence>
<gene>
    <name evidence="1" type="ORF">G3M70_00980</name>
</gene>
<dbReference type="EMBL" id="CP048685">
    <property type="protein sequence ID" value="QPJ60536.1"/>
    <property type="molecule type" value="Genomic_DNA"/>
</dbReference>
<evidence type="ECO:0000313" key="2">
    <source>
        <dbReference type="Proteomes" id="UP000594688"/>
    </source>
</evidence>
<protein>
    <submittedName>
        <fullName evidence="1">Uncharacterized protein</fullName>
    </submittedName>
</protein>
<organism evidence="1 2">
    <name type="scientific">Candidatus Nitronauta litoralis</name>
    <dbReference type="NCBI Taxonomy" id="2705533"/>
    <lineage>
        <taxon>Bacteria</taxon>
        <taxon>Pseudomonadati</taxon>
        <taxon>Nitrospinota/Tectimicrobiota group</taxon>
        <taxon>Nitrospinota</taxon>
        <taxon>Nitrospinia</taxon>
        <taxon>Nitrospinales</taxon>
        <taxon>Nitrospinaceae</taxon>
        <taxon>Candidatus Nitronauta</taxon>
    </lineage>
</organism>